<gene>
    <name evidence="2" type="ORF">HETIRDRAFT_454875</name>
</gene>
<dbReference type="GeneID" id="20676562"/>
<evidence type="ECO:0000256" key="1">
    <source>
        <dbReference type="SAM" id="MobiDB-lite"/>
    </source>
</evidence>
<accession>W4JVX8</accession>
<keyword evidence="3" id="KW-1185">Reference proteome</keyword>
<feature type="region of interest" description="Disordered" evidence="1">
    <location>
        <begin position="104"/>
        <end position="126"/>
    </location>
</feature>
<dbReference type="EMBL" id="KI925463">
    <property type="protein sequence ID" value="ETW77629.1"/>
    <property type="molecule type" value="Genomic_DNA"/>
</dbReference>
<evidence type="ECO:0000313" key="2">
    <source>
        <dbReference type="EMBL" id="ETW77629.1"/>
    </source>
</evidence>
<dbReference type="HOGENOM" id="CLU_1981863_0_0_1"/>
<organism evidence="2 3">
    <name type="scientific">Heterobasidion irregulare (strain TC 32-1)</name>
    <dbReference type="NCBI Taxonomy" id="747525"/>
    <lineage>
        <taxon>Eukaryota</taxon>
        <taxon>Fungi</taxon>
        <taxon>Dikarya</taxon>
        <taxon>Basidiomycota</taxon>
        <taxon>Agaricomycotina</taxon>
        <taxon>Agaricomycetes</taxon>
        <taxon>Russulales</taxon>
        <taxon>Bondarzewiaceae</taxon>
        <taxon>Heterobasidion</taxon>
        <taxon>Heterobasidion annosum species complex</taxon>
    </lineage>
</organism>
<name>W4JVX8_HETIT</name>
<reference evidence="2 3" key="1">
    <citation type="journal article" date="2012" name="New Phytol.">
        <title>Insight into trade-off between wood decay and parasitism from the genome of a fungal forest pathogen.</title>
        <authorList>
            <person name="Olson A."/>
            <person name="Aerts A."/>
            <person name="Asiegbu F."/>
            <person name="Belbahri L."/>
            <person name="Bouzid O."/>
            <person name="Broberg A."/>
            <person name="Canback B."/>
            <person name="Coutinho P.M."/>
            <person name="Cullen D."/>
            <person name="Dalman K."/>
            <person name="Deflorio G."/>
            <person name="van Diepen L.T."/>
            <person name="Dunand C."/>
            <person name="Duplessis S."/>
            <person name="Durling M."/>
            <person name="Gonthier P."/>
            <person name="Grimwood J."/>
            <person name="Fossdal C.G."/>
            <person name="Hansson D."/>
            <person name="Henrissat B."/>
            <person name="Hietala A."/>
            <person name="Himmelstrand K."/>
            <person name="Hoffmeister D."/>
            <person name="Hogberg N."/>
            <person name="James T.Y."/>
            <person name="Karlsson M."/>
            <person name="Kohler A."/>
            <person name="Kues U."/>
            <person name="Lee Y.H."/>
            <person name="Lin Y.C."/>
            <person name="Lind M."/>
            <person name="Lindquist E."/>
            <person name="Lombard V."/>
            <person name="Lucas S."/>
            <person name="Lunden K."/>
            <person name="Morin E."/>
            <person name="Murat C."/>
            <person name="Park J."/>
            <person name="Raffaello T."/>
            <person name="Rouze P."/>
            <person name="Salamov A."/>
            <person name="Schmutz J."/>
            <person name="Solheim H."/>
            <person name="Stahlberg J."/>
            <person name="Velez H."/>
            <person name="de Vries R.P."/>
            <person name="Wiebenga A."/>
            <person name="Woodward S."/>
            <person name="Yakovlev I."/>
            <person name="Garbelotto M."/>
            <person name="Martin F."/>
            <person name="Grigoriev I.V."/>
            <person name="Stenlid J."/>
        </authorList>
    </citation>
    <scope>NUCLEOTIDE SEQUENCE [LARGE SCALE GENOMIC DNA]</scope>
    <source>
        <strain evidence="2 3">TC 32-1</strain>
    </source>
</reference>
<dbReference type="InParanoid" id="W4JVX8"/>
<dbReference type="KEGG" id="hir:HETIRDRAFT_454875"/>
<dbReference type="RefSeq" id="XP_009551108.1">
    <property type="nucleotide sequence ID" value="XM_009552813.1"/>
</dbReference>
<protein>
    <submittedName>
        <fullName evidence="2">Uncharacterized protein</fullName>
    </submittedName>
</protein>
<sequence length="126" mass="13294">MSASAAIAPTSAITILAFPHTPLSSDIDPASVLSPRQLPPPRIHFLLSHPLSSSPPLKSTTRVSVPLGLAQALHDPSSALCPALSTRPLRANDQSKPTWAILNDLRTLPRPGEARSPSRADPAHHS</sequence>
<dbReference type="AlphaFoldDB" id="W4JVX8"/>
<proteinExistence type="predicted"/>
<dbReference type="Proteomes" id="UP000030671">
    <property type="component" value="Unassembled WGS sequence"/>
</dbReference>
<feature type="compositionally biased region" description="Basic and acidic residues" evidence="1">
    <location>
        <begin position="112"/>
        <end position="126"/>
    </location>
</feature>
<evidence type="ECO:0000313" key="3">
    <source>
        <dbReference type="Proteomes" id="UP000030671"/>
    </source>
</evidence>